<dbReference type="Pfam" id="PF12796">
    <property type="entry name" value="Ank_2"/>
    <property type="match status" value="1"/>
</dbReference>
<evidence type="ECO:0000313" key="5">
    <source>
        <dbReference type="Proteomes" id="UP000472839"/>
    </source>
</evidence>
<feature type="repeat" description="ANK" evidence="1">
    <location>
        <begin position="48"/>
        <end position="80"/>
    </location>
</feature>
<dbReference type="PANTHER" id="PTHR24127:SF1">
    <property type="entry name" value="ANKYRIN REPEAT AND EF-HAND DOMAIN-CONTAINING PROTEIN 1"/>
    <property type="match status" value="1"/>
</dbReference>
<dbReference type="RefSeq" id="WP_152190879.1">
    <property type="nucleotide sequence ID" value="NZ_WFKI01000003.1"/>
</dbReference>
<dbReference type="PROSITE" id="PS50297">
    <property type="entry name" value="ANK_REP_REGION"/>
    <property type="match status" value="1"/>
</dbReference>
<keyword evidence="4" id="KW-1185">Reference proteome</keyword>
<reference evidence="4 5" key="1">
    <citation type="submission" date="2019-10" db="EMBL/GenBank/DDBJ databases">
        <title>Poseidonibacter ostreae sp. nov., isolated from the gut of the Ostrea denselamellosa.</title>
        <authorList>
            <person name="Choi A."/>
        </authorList>
    </citation>
    <scope>NUCLEOTIDE SEQUENCE [LARGE SCALE GENOMIC DNA]</scope>
    <source>
        <strain evidence="3 5">SJOD-M-33</strain>
        <strain evidence="2 4">SJOD-M-5</strain>
    </source>
</reference>
<proteinExistence type="predicted"/>
<dbReference type="EMBL" id="WFKK01000004">
    <property type="protein sequence ID" value="KAB7890684.1"/>
    <property type="molecule type" value="Genomic_DNA"/>
</dbReference>
<keyword evidence="1" id="KW-0040">ANK repeat</keyword>
<dbReference type="Gene3D" id="1.25.40.20">
    <property type="entry name" value="Ankyrin repeat-containing domain"/>
    <property type="match status" value="1"/>
</dbReference>
<dbReference type="Proteomes" id="UP000472839">
    <property type="component" value="Unassembled WGS sequence"/>
</dbReference>
<gene>
    <name evidence="2" type="ORF">GBG18_10440</name>
    <name evidence="3" type="ORF">GBG19_02795</name>
</gene>
<dbReference type="InterPro" id="IPR052801">
    <property type="entry name" value="Ankyrin-EF-hand"/>
</dbReference>
<dbReference type="PANTHER" id="PTHR24127">
    <property type="entry name" value="ANKYRIN REPEAT AND EF-HAND DOMAIN-CONTAINING PROTEIN 1"/>
    <property type="match status" value="1"/>
</dbReference>
<dbReference type="InterPro" id="IPR002110">
    <property type="entry name" value="Ankyrin_rpt"/>
</dbReference>
<comment type="caution">
    <text evidence="3">The sequence shown here is derived from an EMBL/GenBank/DDBJ whole genome shotgun (WGS) entry which is preliminary data.</text>
</comment>
<evidence type="ECO:0000313" key="3">
    <source>
        <dbReference type="EMBL" id="KAB7890684.1"/>
    </source>
</evidence>
<dbReference type="Proteomes" id="UP000461010">
    <property type="component" value="Unassembled WGS sequence"/>
</dbReference>
<name>A0A6L4WVM6_9BACT</name>
<feature type="repeat" description="ANK" evidence="1">
    <location>
        <begin position="81"/>
        <end position="113"/>
    </location>
</feature>
<dbReference type="SMART" id="SM00248">
    <property type="entry name" value="ANK"/>
    <property type="match status" value="2"/>
</dbReference>
<dbReference type="SUPFAM" id="SSF48403">
    <property type="entry name" value="Ankyrin repeat"/>
    <property type="match status" value="1"/>
</dbReference>
<sequence length="158" mass="17880">MTAAITKEEEKRFEELQLLALDYAREGKTDQLDKMLSYGMPINLCTHKNDTLLMLATYNGNYETAQMLINNGANLNKVNQREQTPLEGVCFKGYIKIVKLLVENGAEVTSNSINFASIFGHKEIVKYLKDKTPSKKYKIVGIDVETISNFISKVKGFF</sequence>
<organism evidence="3 5">
    <name type="scientific">Poseidonibacter ostreae</name>
    <dbReference type="NCBI Taxonomy" id="2654171"/>
    <lineage>
        <taxon>Bacteria</taxon>
        <taxon>Pseudomonadati</taxon>
        <taxon>Campylobacterota</taxon>
        <taxon>Epsilonproteobacteria</taxon>
        <taxon>Campylobacterales</taxon>
        <taxon>Arcobacteraceae</taxon>
        <taxon>Poseidonibacter</taxon>
    </lineage>
</organism>
<dbReference type="InterPro" id="IPR036770">
    <property type="entry name" value="Ankyrin_rpt-contain_sf"/>
</dbReference>
<dbReference type="PROSITE" id="PS50088">
    <property type="entry name" value="ANK_REPEAT"/>
    <property type="match status" value="2"/>
</dbReference>
<dbReference type="EMBL" id="WFKJ01000032">
    <property type="protein sequence ID" value="KAB7889711.1"/>
    <property type="molecule type" value="Genomic_DNA"/>
</dbReference>
<accession>A0A6L4WVM6</accession>
<evidence type="ECO:0000313" key="2">
    <source>
        <dbReference type="EMBL" id="KAB7889711.1"/>
    </source>
</evidence>
<evidence type="ECO:0000256" key="1">
    <source>
        <dbReference type="PROSITE-ProRule" id="PRU00023"/>
    </source>
</evidence>
<dbReference type="AlphaFoldDB" id="A0A6L4WVM6"/>
<evidence type="ECO:0000313" key="4">
    <source>
        <dbReference type="Proteomes" id="UP000461010"/>
    </source>
</evidence>
<protein>
    <submittedName>
        <fullName evidence="3">Ankyrin repeat domain-containing protein</fullName>
    </submittedName>
</protein>